<dbReference type="AlphaFoldDB" id="A0A1E3J2K3"/>
<dbReference type="EMBL" id="AWGH01000015">
    <property type="protein sequence ID" value="ODN94346.1"/>
    <property type="molecule type" value="Genomic_DNA"/>
</dbReference>
<keyword evidence="5" id="KW-1185">Reference proteome</keyword>
<name>A0A1E3J2K3_9TREE</name>
<dbReference type="GO" id="GO:0005634">
    <property type="term" value="C:nucleus"/>
    <property type="evidence" value="ECO:0007669"/>
    <property type="project" value="UniProtKB-SubCell"/>
</dbReference>
<dbReference type="GeneID" id="30194416"/>
<evidence type="ECO:0000256" key="2">
    <source>
        <dbReference type="ARBA" id="ARBA00023242"/>
    </source>
</evidence>
<keyword evidence="2" id="KW-0539">Nucleus</keyword>
<dbReference type="Proteomes" id="UP000094819">
    <property type="component" value="Unassembled WGS sequence"/>
</dbReference>
<evidence type="ECO:0000313" key="4">
    <source>
        <dbReference type="EMBL" id="ODN94346.1"/>
    </source>
</evidence>
<dbReference type="PANTHER" id="PTHR37534">
    <property type="entry name" value="TRANSCRIPTIONAL ACTIVATOR PROTEIN UGA3"/>
    <property type="match status" value="1"/>
</dbReference>
<gene>
    <name evidence="4" type="ORF">L198_05203</name>
</gene>
<feature type="region of interest" description="Disordered" evidence="3">
    <location>
        <begin position="1"/>
        <end position="79"/>
    </location>
</feature>
<reference evidence="4 5" key="1">
    <citation type="submission" date="2016-06" db="EMBL/GenBank/DDBJ databases">
        <title>Evolution of pathogenesis and genome organization in the Tremellales.</title>
        <authorList>
            <person name="Cuomo C."/>
            <person name="Litvintseva A."/>
            <person name="Heitman J."/>
            <person name="Chen Y."/>
            <person name="Sun S."/>
            <person name="Springer D."/>
            <person name="Dromer F."/>
            <person name="Young S."/>
            <person name="Zeng Q."/>
            <person name="Chapman S."/>
            <person name="Gujja S."/>
            <person name="Saif S."/>
            <person name="Birren B."/>
        </authorList>
    </citation>
    <scope>NUCLEOTIDE SEQUENCE [LARGE SCALE GENOMIC DNA]</scope>
    <source>
        <strain evidence="4 5">CBS 7118</strain>
    </source>
</reference>
<feature type="compositionally biased region" description="Polar residues" evidence="3">
    <location>
        <begin position="68"/>
        <end position="79"/>
    </location>
</feature>
<protein>
    <submittedName>
        <fullName evidence="4">Uncharacterized protein</fullName>
    </submittedName>
</protein>
<dbReference type="PANTHER" id="PTHR37534:SF20">
    <property type="entry name" value="PRO1A C6 ZINK-FINGER PROTEIN"/>
    <property type="match status" value="1"/>
</dbReference>
<accession>A0A1E3J2K3</accession>
<comment type="subcellular location">
    <subcellularLocation>
        <location evidence="1">Nucleus</location>
    </subcellularLocation>
</comment>
<dbReference type="Pfam" id="PF11951">
    <property type="entry name" value="Fungal_trans_2"/>
    <property type="match status" value="1"/>
</dbReference>
<dbReference type="OrthoDB" id="5419315at2759"/>
<comment type="caution">
    <text evidence="4">The sequence shown here is derived from an EMBL/GenBank/DDBJ whole genome shotgun (WGS) entry which is preliminary data.</text>
</comment>
<evidence type="ECO:0000313" key="5">
    <source>
        <dbReference type="Proteomes" id="UP000094819"/>
    </source>
</evidence>
<proteinExistence type="predicted"/>
<organism evidence="4 5">
    <name type="scientific">Cryptococcus wingfieldii CBS 7118</name>
    <dbReference type="NCBI Taxonomy" id="1295528"/>
    <lineage>
        <taxon>Eukaryota</taxon>
        <taxon>Fungi</taxon>
        <taxon>Dikarya</taxon>
        <taxon>Basidiomycota</taxon>
        <taxon>Agaricomycotina</taxon>
        <taxon>Tremellomycetes</taxon>
        <taxon>Tremellales</taxon>
        <taxon>Cryptococcaceae</taxon>
        <taxon>Cryptococcus</taxon>
    </lineage>
</organism>
<sequence length="627" mass="69575">MSHRFKKPKFDPTLALEAHSANADESHDTTLPSADLRHSVLGNVPSNAIDGEESTRKRKRPRQPHVAQEQTGQSDVGSTSYLASSEDIVNGVSMPVEPDSYLTAHSMTATLNPSLLNSEALDFPQASTSSLALTSSNFESLHDEEVDVFWSNLLESAETSLWESTGLVQTELRTPSPAPFIYIPSPTTGPLPHDIGKMKYVHHYLNIVLPLQYRLLPISVSMSELVAPLALRASEVFESVSSLAALHMVSRRNTNRTDVTAADYASRLLEVHDAHERGPMDLGSISEIENEDALVAVSSHQKSMERLRFLSPQDLTAQETILCAFRHLIPSLLWGDVKAATRSRFNQPEMSVGCSVHVARVCRRCCLSCNITQKEPVVAIPSSDTAYDLDRYLCVCQLRKVFAYPTDLSQNTQVLADRHYIRSLEAVAGDGQEISALEEWKENNVRAGCLSYIELVDRAGRIRQLLDERTWREDLLQMPDQSRVKKGEDDRLGSVLRDIFFGAAKVLLAVAINGPFPRVPEVAQAVQDTSEALSRLNIEHSDPNMHRALVMPITIAGCHCQTAAQQAFFRSSFECLSVEAMAFGNTGSALELMKEVWRLRMVSKPGEAVCWRRTMVKLGWENGILLI</sequence>
<dbReference type="InterPro" id="IPR021858">
    <property type="entry name" value="Fun_TF"/>
</dbReference>
<evidence type="ECO:0000256" key="3">
    <source>
        <dbReference type="SAM" id="MobiDB-lite"/>
    </source>
</evidence>
<dbReference type="RefSeq" id="XP_019030877.1">
    <property type="nucleotide sequence ID" value="XM_019177296.1"/>
</dbReference>
<evidence type="ECO:0000256" key="1">
    <source>
        <dbReference type="ARBA" id="ARBA00004123"/>
    </source>
</evidence>